<feature type="region of interest" description="Disordered" evidence="4">
    <location>
        <begin position="128"/>
        <end position="165"/>
    </location>
</feature>
<dbReference type="SUPFAM" id="SSF48435">
    <property type="entry name" value="Bacterial muramidases"/>
    <property type="match status" value="1"/>
</dbReference>
<dbReference type="SUPFAM" id="SSF53955">
    <property type="entry name" value="Lysozyme-like"/>
    <property type="match status" value="1"/>
</dbReference>
<dbReference type="EMBL" id="REFR01000009">
    <property type="protein sequence ID" value="RMB11821.1"/>
    <property type="molecule type" value="Genomic_DNA"/>
</dbReference>
<dbReference type="InterPro" id="IPR008258">
    <property type="entry name" value="Transglycosylase_SLT_dom_1"/>
</dbReference>
<dbReference type="InParanoid" id="A0A3M0CQJ9"/>
<dbReference type="AlphaFoldDB" id="A0A3M0CQJ9"/>
<dbReference type="PANTHER" id="PTHR37423">
    <property type="entry name" value="SOLUBLE LYTIC MUREIN TRANSGLYCOSYLASE-RELATED"/>
    <property type="match status" value="1"/>
</dbReference>
<dbReference type="Pfam" id="PF01464">
    <property type="entry name" value="SLT"/>
    <property type="match status" value="1"/>
</dbReference>
<dbReference type="Proteomes" id="UP000271227">
    <property type="component" value="Unassembled WGS sequence"/>
</dbReference>
<proteinExistence type="inferred from homology"/>
<dbReference type="InterPro" id="IPR008939">
    <property type="entry name" value="Lytic_TGlycosylase_superhlx_U"/>
</dbReference>
<dbReference type="Gene3D" id="1.10.530.10">
    <property type="match status" value="1"/>
</dbReference>
<accession>A0A3M0CQJ9</accession>
<dbReference type="CDD" id="cd13401">
    <property type="entry name" value="Slt70-like"/>
    <property type="match status" value="1"/>
</dbReference>
<sequence length="609" mass="68605">MITSTITGRSLIVSLTILAMSIAVAGIAPSARAARQVGAELVPRVLSVEDIDKYRRILEVQADGRWKEADALIDSLESDILMGHVLFQRYMHPTAYRSKYSELAAWLKNYADHPSAWRVYRLARRRQARAHAPRRPEETRYPGVTGQSAAPKPAAPKRAKAERTSVNRMLSRVRRHVRRGEPERAEKRYWAMHARDILVPHEEADALERIAASYYYKGNDIKARALSMEAARLARAFEPTSDWTAGLAHWRLGDPSGAYSHFDTLARSDRASKWLLAAGHFWAARAALQINRAGLAQDHLLDAAGYTETFYGLIAARQLGLDPVIDWTPPPLTAKAMDKLLEHRAITRAIALTEIRRDDIADEELRLLWGREGTDVQDALLAFAAAVNLPAIQIRLGRVGGTGHIAPTAVRYPLPEWAPVDGFRIDRALIFAMVRQESDFRTRGLSRAGARGLMQVMPATASYIARDRSLFRRNRNRLYEPEFNMALGQQYIEHLLAEDYVEGNLFMLLAAYNGGPGSLINWKTEVPYEQDPLLFIESIGFYETRIYIERVMANLWLYRMRLGQDTPSLDAIASGAWPVLELLDTADERQITAQRAARLAARVRHIADD</sequence>
<evidence type="ECO:0000313" key="6">
    <source>
        <dbReference type="EMBL" id="RMB11821.1"/>
    </source>
</evidence>
<keyword evidence="3" id="KW-0732">Signal</keyword>
<dbReference type="RefSeq" id="WP_170163539.1">
    <property type="nucleotide sequence ID" value="NZ_REFR01000009.1"/>
</dbReference>
<evidence type="ECO:0000313" key="7">
    <source>
        <dbReference type="Proteomes" id="UP000271227"/>
    </source>
</evidence>
<feature type="domain" description="Transglycosylase SLT" evidence="5">
    <location>
        <begin position="423"/>
        <end position="526"/>
    </location>
</feature>
<gene>
    <name evidence="6" type="ORF">BXY39_0306</name>
</gene>
<evidence type="ECO:0000256" key="2">
    <source>
        <dbReference type="ARBA" id="ARBA00009387"/>
    </source>
</evidence>
<comment type="similarity">
    <text evidence="2">Belongs to the virb1 family.</text>
</comment>
<evidence type="ECO:0000256" key="4">
    <source>
        <dbReference type="SAM" id="MobiDB-lite"/>
    </source>
</evidence>
<comment type="caution">
    <text evidence="6">The sequence shown here is derived from an EMBL/GenBank/DDBJ whole genome shotgun (WGS) entry which is preliminary data.</text>
</comment>
<dbReference type="PANTHER" id="PTHR37423:SF2">
    <property type="entry name" value="MEMBRANE-BOUND LYTIC MUREIN TRANSGLYCOSYLASE C"/>
    <property type="match status" value="1"/>
</dbReference>
<reference evidence="6 7" key="1">
    <citation type="submission" date="2018-10" db="EMBL/GenBank/DDBJ databases">
        <title>Genomic Encyclopedia of Archaeal and Bacterial Type Strains, Phase II (KMG-II): from individual species to whole genera.</title>
        <authorList>
            <person name="Goeker M."/>
        </authorList>
    </citation>
    <scope>NUCLEOTIDE SEQUENCE [LARGE SCALE GENOMIC DNA]</scope>
    <source>
        <strain evidence="6 7">DSM 25217</strain>
    </source>
</reference>
<dbReference type="GO" id="GO:0042597">
    <property type="term" value="C:periplasmic space"/>
    <property type="evidence" value="ECO:0007669"/>
    <property type="project" value="InterPro"/>
</dbReference>
<keyword evidence="7" id="KW-1185">Reference proteome</keyword>
<evidence type="ECO:0000256" key="1">
    <source>
        <dbReference type="ARBA" id="ARBA00007734"/>
    </source>
</evidence>
<dbReference type="GO" id="GO:0004553">
    <property type="term" value="F:hydrolase activity, hydrolyzing O-glycosyl compounds"/>
    <property type="evidence" value="ECO:0007669"/>
    <property type="project" value="InterPro"/>
</dbReference>
<evidence type="ECO:0000259" key="5">
    <source>
        <dbReference type="Pfam" id="PF01464"/>
    </source>
</evidence>
<comment type="similarity">
    <text evidence="1">Belongs to the transglycosylase Slt family.</text>
</comment>
<protein>
    <submittedName>
        <fullName evidence="6">Soluble lytic murein transglycosylase-like protein</fullName>
    </submittedName>
</protein>
<dbReference type="InterPro" id="IPR023346">
    <property type="entry name" value="Lysozyme-like_dom_sf"/>
</dbReference>
<name>A0A3M0CQJ9_9PROT</name>
<evidence type="ECO:0000256" key="3">
    <source>
        <dbReference type="ARBA" id="ARBA00022729"/>
    </source>
</evidence>
<organism evidence="6 7">
    <name type="scientific">Eilatimonas milleporae</name>
    <dbReference type="NCBI Taxonomy" id="911205"/>
    <lineage>
        <taxon>Bacteria</taxon>
        <taxon>Pseudomonadati</taxon>
        <taxon>Pseudomonadota</taxon>
        <taxon>Alphaproteobacteria</taxon>
        <taxon>Kordiimonadales</taxon>
        <taxon>Kordiimonadaceae</taxon>
        <taxon>Eilatimonas</taxon>
    </lineage>
</organism>